<dbReference type="AlphaFoldDB" id="A0A5N6RC41"/>
<sequence>MSVGCSFCQWRSTGRERKRLRLERLQRSVQGGEKERASGFEVDAASQWGKVMGQSAIGEKHGNLTKKEEKKKSEKQTEMIFKKKSTGEGENSDGKGEKQKFYQEQIEIIPKVGQRAIRRKEDGIVLDGLPNTQLGKRKGDLELLDGDDFRHLKIHK</sequence>
<dbReference type="EMBL" id="CM017326">
    <property type="protein sequence ID" value="KAE8075926.1"/>
    <property type="molecule type" value="Genomic_DNA"/>
</dbReference>
<feature type="region of interest" description="Disordered" evidence="1">
    <location>
        <begin position="53"/>
        <end position="99"/>
    </location>
</feature>
<evidence type="ECO:0000256" key="1">
    <source>
        <dbReference type="SAM" id="MobiDB-lite"/>
    </source>
</evidence>
<gene>
    <name evidence="2" type="ORF">FH972_014607</name>
</gene>
<reference evidence="2 3" key="1">
    <citation type="submission" date="2019-06" db="EMBL/GenBank/DDBJ databases">
        <title>A chromosomal-level reference genome of Carpinus fangiana (Coryloideae, Betulaceae).</title>
        <authorList>
            <person name="Yang X."/>
            <person name="Wang Z."/>
            <person name="Zhang L."/>
            <person name="Hao G."/>
            <person name="Liu J."/>
            <person name="Yang Y."/>
        </authorList>
    </citation>
    <scope>NUCLEOTIDE SEQUENCE [LARGE SCALE GENOMIC DNA]</scope>
    <source>
        <strain evidence="2">Cfa_2016G</strain>
        <tissue evidence="2">Leaf</tissue>
    </source>
</reference>
<accession>A0A5N6RC41</accession>
<feature type="compositionally biased region" description="Basic and acidic residues" evidence="1">
    <location>
        <begin position="58"/>
        <end position="99"/>
    </location>
</feature>
<organism evidence="2 3">
    <name type="scientific">Carpinus fangiana</name>
    <dbReference type="NCBI Taxonomy" id="176857"/>
    <lineage>
        <taxon>Eukaryota</taxon>
        <taxon>Viridiplantae</taxon>
        <taxon>Streptophyta</taxon>
        <taxon>Embryophyta</taxon>
        <taxon>Tracheophyta</taxon>
        <taxon>Spermatophyta</taxon>
        <taxon>Magnoliopsida</taxon>
        <taxon>eudicotyledons</taxon>
        <taxon>Gunneridae</taxon>
        <taxon>Pentapetalae</taxon>
        <taxon>rosids</taxon>
        <taxon>fabids</taxon>
        <taxon>Fagales</taxon>
        <taxon>Betulaceae</taxon>
        <taxon>Carpinus</taxon>
    </lineage>
</organism>
<protein>
    <submittedName>
        <fullName evidence="2">Uncharacterized protein</fullName>
    </submittedName>
</protein>
<name>A0A5N6RC41_9ROSI</name>
<dbReference type="Proteomes" id="UP000327013">
    <property type="component" value="Chromosome 6"/>
</dbReference>
<evidence type="ECO:0000313" key="2">
    <source>
        <dbReference type="EMBL" id="KAE8075926.1"/>
    </source>
</evidence>
<proteinExistence type="predicted"/>
<evidence type="ECO:0000313" key="3">
    <source>
        <dbReference type="Proteomes" id="UP000327013"/>
    </source>
</evidence>
<keyword evidence="3" id="KW-1185">Reference proteome</keyword>